<protein>
    <submittedName>
        <fullName evidence="2">Uncharacterized protein</fullName>
    </submittedName>
</protein>
<accession>A0AAV2NA58</accession>
<dbReference type="Proteomes" id="UP001497644">
    <property type="component" value="Chromosome 12"/>
</dbReference>
<gene>
    <name evidence="2" type="ORF">LPLAT_LOCUS2749</name>
</gene>
<evidence type="ECO:0000313" key="2">
    <source>
        <dbReference type="EMBL" id="CAL1676592.1"/>
    </source>
</evidence>
<feature type="compositionally biased region" description="Polar residues" evidence="1">
    <location>
        <begin position="8"/>
        <end position="28"/>
    </location>
</feature>
<dbReference type="EMBL" id="OZ034835">
    <property type="protein sequence ID" value="CAL1676592.1"/>
    <property type="molecule type" value="Genomic_DNA"/>
</dbReference>
<keyword evidence="3" id="KW-1185">Reference proteome</keyword>
<reference evidence="2" key="1">
    <citation type="submission" date="2024-04" db="EMBL/GenBank/DDBJ databases">
        <authorList>
            <consortium name="Molecular Ecology Group"/>
        </authorList>
    </citation>
    <scope>NUCLEOTIDE SEQUENCE</scope>
</reference>
<name>A0AAV2NA58_9HYME</name>
<sequence>MFGRMENGKTTKQGGQLLQTNGSPSSLASVNEGPLLCPLNYFRRPILANLIRPVPLSSSIRAITCFYHRDDLLPFTFAQIKKEFLVRLDGDCCNNESLNESSQIYHM</sequence>
<proteinExistence type="predicted"/>
<organism evidence="2 3">
    <name type="scientific">Lasius platythorax</name>
    <dbReference type="NCBI Taxonomy" id="488582"/>
    <lineage>
        <taxon>Eukaryota</taxon>
        <taxon>Metazoa</taxon>
        <taxon>Ecdysozoa</taxon>
        <taxon>Arthropoda</taxon>
        <taxon>Hexapoda</taxon>
        <taxon>Insecta</taxon>
        <taxon>Pterygota</taxon>
        <taxon>Neoptera</taxon>
        <taxon>Endopterygota</taxon>
        <taxon>Hymenoptera</taxon>
        <taxon>Apocrita</taxon>
        <taxon>Aculeata</taxon>
        <taxon>Formicoidea</taxon>
        <taxon>Formicidae</taxon>
        <taxon>Formicinae</taxon>
        <taxon>Lasius</taxon>
        <taxon>Lasius</taxon>
    </lineage>
</organism>
<evidence type="ECO:0000256" key="1">
    <source>
        <dbReference type="SAM" id="MobiDB-lite"/>
    </source>
</evidence>
<dbReference type="AlphaFoldDB" id="A0AAV2NA58"/>
<evidence type="ECO:0000313" key="3">
    <source>
        <dbReference type="Proteomes" id="UP001497644"/>
    </source>
</evidence>
<feature type="region of interest" description="Disordered" evidence="1">
    <location>
        <begin position="1"/>
        <end position="28"/>
    </location>
</feature>